<feature type="compositionally biased region" description="Acidic residues" evidence="4">
    <location>
        <begin position="23"/>
        <end position="33"/>
    </location>
</feature>
<proteinExistence type="inferred from homology"/>
<comment type="subcellular location">
    <subcellularLocation>
        <location evidence="1">Nucleus</location>
    </subcellularLocation>
</comment>
<sequence>MFRKPKLKHNLRKPTADKRSINQEDEDEEDLEEVESRIQDVLEAQKVRQRRSGMDAVECAVGKDLAREFQRMDENPFQMRGGAMLRLSDHQKAALSAADIEADIKEQFKKETLLRDEHEEMRRYVETRIASECPAALAIAAAYAKESAAGDGGGPSTAKKVKVAGPEDDILYRAAEQVKHHGSKRNEELLSNQMLVGIPEVDLGIETRMRNIEATEQKKVELLKKGTIPKRVNNWQPLLEEKTTEE</sequence>
<dbReference type="GO" id="GO:0005634">
    <property type="term" value="C:nucleus"/>
    <property type="evidence" value="ECO:0007669"/>
    <property type="project" value="UniProtKB-SubCell"/>
</dbReference>
<protein>
    <submittedName>
        <fullName evidence="5">Uncharacterized protein</fullName>
    </submittedName>
</protein>
<dbReference type="AlphaFoldDB" id="A0ABD2IQZ3"/>
<accession>A0ABD2IQZ3</accession>
<dbReference type="PANTHER" id="PTHR13486">
    <property type="entry name" value="TELOMERE LENGTH AND SILENCING PROTEIN 1 TLS1 FAMILY MEMBER"/>
    <property type="match status" value="1"/>
</dbReference>
<evidence type="ECO:0000313" key="5">
    <source>
        <dbReference type="EMBL" id="KAL3082434.1"/>
    </source>
</evidence>
<evidence type="ECO:0000256" key="2">
    <source>
        <dbReference type="ARBA" id="ARBA00007643"/>
    </source>
</evidence>
<dbReference type="EMBL" id="JBICBT010001110">
    <property type="protein sequence ID" value="KAL3082434.1"/>
    <property type="molecule type" value="Genomic_DNA"/>
</dbReference>
<dbReference type="PANTHER" id="PTHR13486:SF2">
    <property type="entry name" value="SPLICING FACTOR C9ORF78"/>
    <property type="match status" value="1"/>
</dbReference>
<keyword evidence="3" id="KW-0539">Nucleus</keyword>
<evidence type="ECO:0000256" key="4">
    <source>
        <dbReference type="SAM" id="MobiDB-lite"/>
    </source>
</evidence>
<reference evidence="5 6" key="1">
    <citation type="submission" date="2024-10" db="EMBL/GenBank/DDBJ databases">
        <authorList>
            <person name="Kim D."/>
        </authorList>
    </citation>
    <scope>NUCLEOTIDE SEQUENCE [LARGE SCALE GENOMIC DNA]</scope>
    <source>
        <strain evidence="5">BH-2024</strain>
    </source>
</reference>
<keyword evidence="6" id="KW-1185">Reference proteome</keyword>
<dbReference type="Pfam" id="PF07052">
    <property type="entry name" value="Hep_59"/>
    <property type="match status" value="1"/>
</dbReference>
<comment type="caution">
    <text evidence="5">The sequence shown here is derived from an EMBL/GenBank/DDBJ whole genome shotgun (WGS) entry which is preliminary data.</text>
</comment>
<evidence type="ECO:0000313" key="6">
    <source>
        <dbReference type="Proteomes" id="UP001620626"/>
    </source>
</evidence>
<organism evidence="5 6">
    <name type="scientific">Heterodera trifolii</name>
    <dbReference type="NCBI Taxonomy" id="157864"/>
    <lineage>
        <taxon>Eukaryota</taxon>
        <taxon>Metazoa</taxon>
        <taxon>Ecdysozoa</taxon>
        <taxon>Nematoda</taxon>
        <taxon>Chromadorea</taxon>
        <taxon>Rhabditida</taxon>
        <taxon>Tylenchina</taxon>
        <taxon>Tylenchomorpha</taxon>
        <taxon>Tylenchoidea</taxon>
        <taxon>Heteroderidae</taxon>
        <taxon>Heteroderinae</taxon>
        <taxon>Heterodera</taxon>
    </lineage>
</organism>
<feature type="compositionally biased region" description="Basic residues" evidence="4">
    <location>
        <begin position="1"/>
        <end position="12"/>
    </location>
</feature>
<dbReference type="Proteomes" id="UP001620626">
    <property type="component" value="Unassembled WGS sequence"/>
</dbReference>
<evidence type="ECO:0000256" key="3">
    <source>
        <dbReference type="ARBA" id="ARBA00023242"/>
    </source>
</evidence>
<comment type="similarity">
    <text evidence="2">Belongs to the TLS1 family.</text>
</comment>
<evidence type="ECO:0000256" key="1">
    <source>
        <dbReference type="ARBA" id="ARBA00004123"/>
    </source>
</evidence>
<name>A0ABD2IQZ3_9BILA</name>
<dbReference type="InterPro" id="IPR010756">
    <property type="entry name" value="Tls1-like"/>
</dbReference>
<feature type="region of interest" description="Disordered" evidence="4">
    <location>
        <begin position="1"/>
        <end position="34"/>
    </location>
</feature>
<gene>
    <name evidence="5" type="ORF">niasHT_038500</name>
</gene>